<feature type="domain" description="Amidohydrolase-related" evidence="5">
    <location>
        <begin position="63"/>
        <end position="424"/>
    </location>
</feature>
<protein>
    <submittedName>
        <fullName evidence="7">Amidohydrolase family protein</fullName>
    </submittedName>
</protein>
<dbReference type="Proteomes" id="UP001597302">
    <property type="component" value="Unassembled WGS sequence"/>
</dbReference>
<dbReference type="SUPFAM" id="SSF51338">
    <property type="entry name" value="Composite domain of metallo-dependent hydrolases"/>
    <property type="match status" value="1"/>
</dbReference>
<dbReference type="EMBL" id="JBHTOQ010000035">
    <property type="protein sequence ID" value="MFD1482685.1"/>
    <property type="molecule type" value="Genomic_DNA"/>
</dbReference>
<dbReference type="Gene3D" id="2.30.40.10">
    <property type="entry name" value="Urease, subunit C, domain 1"/>
    <property type="match status" value="1"/>
</dbReference>
<keyword evidence="3" id="KW-0378">Hydrolase</keyword>
<evidence type="ECO:0000256" key="3">
    <source>
        <dbReference type="ARBA" id="ARBA00022801"/>
    </source>
</evidence>
<evidence type="ECO:0000256" key="1">
    <source>
        <dbReference type="ARBA" id="ARBA00006745"/>
    </source>
</evidence>
<keyword evidence="2" id="KW-0479">Metal-binding</keyword>
<name>A0ABW4E2H7_9RHOB</name>
<organism evidence="7 8">
    <name type="scientific">Paracoccus nototheniae</name>
    <dbReference type="NCBI Taxonomy" id="2489002"/>
    <lineage>
        <taxon>Bacteria</taxon>
        <taxon>Pseudomonadati</taxon>
        <taxon>Pseudomonadota</taxon>
        <taxon>Alphaproteobacteria</taxon>
        <taxon>Rhodobacterales</taxon>
        <taxon>Paracoccaceae</taxon>
        <taxon>Paracoccus</taxon>
    </lineage>
</organism>
<dbReference type="InterPro" id="IPR032466">
    <property type="entry name" value="Metal_Hydrolase"/>
</dbReference>
<evidence type="ECO:0000313" key="7">
    <source>
        <dbReference type="EMBL" id="MFD1482685.1"/>
    </source>
</evidence>
<keyword evidence="4" id="KW-0862">Zinc</keyword>
<dbReference type="RefSeq" id="WP_131578822.1">
    <property type="nucleotide sequence ID" value="NZ_CBCSAJ010000139.1"/>
</dbReference>
<dbReference type="InterPro" id="IPR050287">
    <property type="entry name" value="MTA/SAH_deaminase"/>
</dbReference>
<dbReference type="PANTHER" id="PTHR43794">
    <property type="entry name" value="AMINOHYDROLASE SSNA-RELATED"/>
    <property type="match status" value="1"/>
</dbReference>
<dbReference type="PANTHER" id="PTHR43794:SF11">
    <property type="entry name" value="AMIDOHYDROLASE-RELATED DOMAIN-CONTAINING PROTEIN"/>
    <property type="match status" value="1"/>
</dbReference>
<dbReference type="Pfam" id="PF22039">
    <property type="entry name" value="HUTI_composite_bact"/>
    <property type="match status" value="1"/>
</dbReference>
<accession>A0ABW4E2H7</accession>
<proteinExistence type="inferred from homology"/>
<dbReference type="InterPro" id="IPR006680">
    <property type="entry name" value="Amidohydro-rel"/>
</dbReference>
<reference evidence="8" key="1">
    <citation type="journal article" date="2019" name="Int. J. Syst. Evol. Microbiol.">
        <title>The Global Catalogue of Microorganisms (GCM) 10K type strain sequencing project: providing services to taxonomists for standard genome sequencing and annotation.</title>
        <authorList>
            <consortium name="The Broad Institute Genomics Platform"/>
            <consortium name="The Broad Institute Genome Sequencing Center for Infectious Disease"/>
            <person name="Wu L."/>
            <person name="Ma J."/>
        </authorList>
    </citation>
    <scope>NUCLEOTIDE SEQUENCE [LARGE SCALE GENOMIC DNA]</scope>
    <source>
        <strain evidence="8">CCM 8875</strain>
    </source>
</reference>
<evidence type="ECO:0000259" key="6">
    <source>
        <dbReference type="Pfam" id="PF22039"/>
    </source>
</evidence>
<keyword evidence="8" id="KW-1185">Reference proteome</keyword>
<dbReference type="Gene3D" id="3.20.20.140">
    <property type="entry name" value="Metal-dependent hydrolases"/>
    <property type="match status" value="1"/>
</dbReference>
<evidence type="ECO:0000259" key="5">
    <source>
        <dbReference type="Pfam" id="PF01979"/>
    </source>
</evidence>
<sequence>MTAPLLISADTILTGFDPDGAPVLLEDAALLIRDGHIADAGTAAAMRRKHPDAAQTGGKGQAIIPGLINAHHHVGVTPFQMGAQDQPLELWFAERLRMRDVPPDLDTLYSGFEMVASGVTTVQHLHSRAPGDVTAVLERANQIIGAYDRLGMRVSYSFAMRDQNRVLYDDDQVFLDLLPAAMRPIAARYLAGFGLSLNDQAQVFHELSRQHRDKDRVAIQIAPANLHWLSDAGLEMAARLHDATGAPLHMHLLETPYQRDYAARRGQGSAVEQIDRFGLLGPDLTIGHGVWLNRDDLALCRDKGVCLCHNCSSNLRLKSGTADLNAFLASGVPVALGIDEAGINDDRDMLQEMRLALTLHRPAGHDAPAPTAAQILRMATRHGAATTPFRDRIGGLAVGQAADLVVLDWDRVTYPWQDPRTSFPDVLLRRAKSQAIMQVFVAGRRIFADGSFATVDRNAELDRLHQWQRRPRTRTDDEITELADTAIDLVRAYYRGWGGSVAGA</sequence>
<gene>
    <name evidence="7" type="ORF">ACFQ5P_15425</name>
</gene>
<dbReference type="Pfam" id="PF01979">
    <property type="entry name" value="Amidohydro_1"/>
    <property type="match status" value="1"/>
</dbReference>
<evidence type="ECO:0000313" key="8">
    <source>
        <dbReference type="Proteomes" id="UP001597302"/>
    </source>
</evidence>
<dbReference type="SUPFAM" id="SSF51556">
    <property type="entry name" value="Metallo-dependent hydrolases"/>
    <property type="match status" value="1"/>
</dbReference>
<evidence type="ECO:0000256" key="2">
    <source>
        <dbReference type="ARBA" id="ARBA00022723"/>
    </source>
</evidence>
<feature type="domain" description="Aminodeoxyfutalosine deaminase/Imidazolonepropionase-like composite" evidence="6">
    <location>
        <begin position="28"/>
        <end position="53"/>
    </location>
</feature>
<evidence type="ECO:0000256" key="4">
    <source>
        <dbReference type="ARBA" id="ARBA00022833"/>
    </source>
</evidence>
<dbReference type="InterPro" id="IPR011059">
    <property type="entry name" value="Metal-dep_hydrolase_composite"/>
</dbReference>
<comment type="similarity">
    <text evidence="1">Belongs to the metallo-dependent hydrolases superfamily. ATZ/TRZ family.</text>
</comment>
<comment type="caution">
    <text evidence="7">The sequence shown here is derived from an EMBL/GenBank/DDBJ whole genome shotgun (WGS) entry which is preliminary data.</text>
</comment>
<dbReference type="InterPro" id="IPR054418">
    <property type="entry name" value="MQNX/HUTI_composite_N"/>
</dbReference>